<keyword evidence="7" id="KW-0256">Endoplasmic reticulum</keyword>
<evidence type="ECO:0000256" key="12">
    <source>
        <dbReference type="ARBA" id="ARBA00023136"/>
    </source>
</evidence>
<dbReference type="PANTHER" id="PTHR24300:SF153">
    <property type="entry name" value="CYTOCHROME P450 2G1-LIKE-RELATED"/>
    <property type="match status" value="1"/>
</dbReference>
<evidence type="ECO:0000313" key="14">
    <source>
        <dbReference type="Proteomes" id="UP000727407"/>
    </source>
</evidence>
<dbReference type="GO" id="GO:0005789">
    <property type="term" value="C:endoplasmic reticulum membrane"/>
    <property type="evidence" value="ECO:0007669"/>
    <property type="project" value="UniProtKB-SubCell"/>
</dbReference>
<keyword evidence="14" id="KW-1185">Reference proteome</keyword>
<comment type="similarity">
    <text evidence="4">Belongs to the cytochrome P450 family.</text>
</comment>
<gene>
    <name evidence="13" type="ORF">DAT39_011773</name>
</gene>
<dbReference type="CDD" id="cd11026">
    <property type="entry name" value="CYP2"/>
    <property type="match status" value="1"/>
</dbReference>
<dbReference type="GO" id="GO:0006082">
    <property type="term" value="P:organic acid metabolic process"/>
    <property type="evidence" value="ECO:0007669"/>
    <property type="project" value="TreeGrafter"/>
</dbReference>
<keyword evidence="10" id="KW-0408">Iron</keyword>
<keyword evidence="5" id="KW-0349">Heme</keyword>
<evidence type="ECO:0000256" key="10">
    <source>
        <dbReference type="ARBA" id="ARBA00023004"/>
    </source>
</evidence>
<protein>
    <submittedName>
        <fullName evidence="13">Cytochrome P450 2G1-like</fullName>
    </submittedName>
</protein>
<evidence type="ECO:0000256" key="9">
    <source>
        <dbReference type="ARBA" id="ARBA00023002"/>
    </source>
</evidence>
<comment type="cofactor">
    <cofactor evidence="1">
        <name>heme</name>
        <dbReference type="ChEBI" id="CHEBI:30413"/>
    </cofactor>
</comment>
<evidence type="ECO:0000256" key="8">
    <source>
        <dbReference type="ARBA" id="ARBA00022848"/>
    </source>
</evidence>
<sequence length="1103" mass="127136">MTVYLGTKRVLVLVGYDTVKEALIDNADDFAGRAPTAFGQRVLKGYVAPFDPTIFLSRAVSNVICALVFGQRFSYEDSNFQHLLQIFYRIVQFGSSKWGQLYNIFPWLTEQIPGNHLKPLRGVDEIKSFSQGKIQEHIESLNPDDPRDFIDCFLIRLKQDTIILPLLHSVLRDEEHWEKPWTFDPKHFLDTNGNFKKNPAFMPFSAGKRVCVGESLARMELLIFLVSLLQHFTLIAPGGPESIDSTPGISGFLSMPCNYQLIASPRWRTKPHKLPPGPRALPLIGNIFNLDNRAPYKTFLKWSKTYGPVMTVYLGSQRFIVLVGYDTVKEALIDNAEDFVGRAPIPFTQKIVRGYGITISNGERWRQLRRFTLTTLRHFGMGRKRMEGWIQEESRHLLESMKGTNSTPFDPTFFLSRAVSNIICALVFGQRFSYEDIHFLRLLQILTGVFRFASSTWGQLFNVFPRLIELLPGKHLDALNKVHEIKSFSQDKIIEHIESLNTNDPRDFIDCFLIRLNEEKDNANTEFFHENLIASVLNLFLAGTETTSTTLRYALLLLIKHPEIQTQMQKEIDAVIGQERSPTMEDRKSLPFTDAVIHEVQRYIDLVPLNLPHYATHDMKFRGYTIPKDTVILPLLHSVLRDEEHWEKPWTFDPKHFLDTNGNFKKNPAFLPFSAAAPFDPTFYVSRAVTNIVCALVFGQRFSYEDSHFLRLLQVISGVLRFASSTWRQWSKTYGPVMTVYLGFRRVIVLVGYDTVKEALVDNADDFVGRAPVPFMQRVLKGYGIAISNGERWRQLRRFTLTTLRDFGMGRKRMEGWIQEESRHLLATIKNTNSAPFDPTFYLSRAVSNIICALVFGQRFSYEDSHFLRLLQVISGILRFGSSTWGQLYNVFPWLVERLPGNHLKTINDVDELKTFSRGKVQEHKDSLDLDNPRDFIDCFLIRLTQEKDNPNTEFHYENLIASVLNLFLAGTESTSTTIRYALMLLIKHPEIQTCMQKEIDTVIGQERSPSMEDRKSLPFTDAVIHEVQRYIDLVPLNIPHYTTHDIKFRGYTIPKDTVILPLLHSVLRDEEHWEKSWTFDPKHFLDTNGNFKKNPAFLPFSA</sequence>
<dbReference type="InterPro" id="IPR017972">
    <property type="entry name" value="Cyt_P450_CS"/>
</dbReference>
<evidence type="ECO:0000256" key="2">
    <source>
        <dbReference type="ARBA" id="ARBA00004524"/>
    </source>
</evidence>
<dbReference type="Gene3D" id="1.10.630.10">
    <property type="entry name" value="Cytochrome P450"/>
    <property type="match status" value="4"/>
</dbReference>
<keyword evidence="12" id="KW-0472">Membrane</keyword>
<evidence type="ECO:0000256" key="4">
    <source>
        <dbReference type="ARBA" id="ARBA00010617"/>
    </source>
</evidence>
<dbReference type="InterPro" id="IPR036396">
    <property type="entry name" value="Cyt_P450_sf"/>
</dbReference>
<dbReference type="GO" id="GO:0006805">
    <property type="term" value="P:xenobiotic metabolic process"/>
    <property type="evidence" value="ECO:0007669"/>
    <property type="project" value="TreeGrafter"/>
</dbReference>
<name>A0A8J4UII2_CLAMG</name>
<organism evidence="13 14">
    <name type="scientific">Clarias magur</name>
    <name type="common">Asian catfish</name>
    <name type="synonym">Macropteronotus magur</name>
    <dbReference type="NCBI Taxonomy" id="1594786"/>
    <lineage>
        <taxon>Eukaryota</taxon>
        <taxon>Metazoa</taxon>
        <taxon>Chordata</taxon>
        <taxon>Craniata</taxon>
        <taxon>Vertebrata</taxon>
        <taxon>Euteleostomi</taxon>
        <taxon>Actinopterygii</taxon>
        <taxon>Neopterygii</taxon>
        <taxon>Teleostei</taxon>
        <taxon>Ostariophysi</taxon>
        <taxon>Siluriformes</taxon>
        <taxon>Clariidae</taxon>
        <taxon>Clarias</taxon>
    </lineage>
</organism>
<comment type="caution">
    <text evidence="13">The sequence shown here is derived from an EMBL/GenBank/DDBJ whole genome shotgun (WGS) entry which is preliminary data.</text>
</comment>
<dbReference type="InterPro" id="IPR050182">
    <property type="entry name" value="Cytochrome_P450_fam2"/>
</dbReference>
<dbReference type="Pfam" id="PF00067">
    <property type="entry name" value="p450"/>
    <property type="match status" value="4"/>
</dbReference>
<feature type="non-terminal residue" evidence="13">
    <location>
        <position position="1"/>
    </location>
</feature>
<keyword evidence="9" id="KW-0560">Oxidoreductase</keyword>
<reference evidence="13" key="1">
    <citation type="submission" date="2020-07" db="EMBL/GenBank/DDBJ databases">
        <title>Clarias magur genome sequencing, assembly and annotation.</title>
        <authorList>
            <person name="Kushwaha B."/>
            <person name="Kumar R."/>
            <person name="Das P."/>
            <person name="Joshi C.G."/>
            <person name="Kumar D."/>
            <person name="Nagpure N.S."/>
            <person name="Pandey M."/>
            <person name="Agarwal S."/>
            <person name="Srivastava S."/>
            <person name="Singh M."/>
            <person name="Sahoo L."/>
            <person name="Jayasankar P."/>
            <person name="Meher P.K."/>
            <person name="Koringa P.G."/>
            <person name="Iquebal M.A."/>
            <person name="Das S.P."/>
            <person name="Bit A."/>
            <person name="Patnaik S."/>
            <person name="Patel N."/>
            <person name="Shah T.M."/>
            <person name="Hinsu A."/>
            <person name="Jena J.K."/>
        </authorList>
    </citation>
    <scope>NUCLEOTIDE SEQUENCE</scope>
    <source>
        <strain evidence="13">CIFAMagur01</strain>
        <tissue evidence="13">Testis</tissue>
    </source>
</reference>
<dbReference type="Proteomes" id="UP000727407">
    <property type="component" value="Unassembled WGS sequence"/>
</dbReference>
<evidence type="ECO:0000256" key="11">
    <source>
        <dbReference type="ARBA" id="ARBA00023033"/>
    </source>
</evidence>
<evidence type="ECO:0000313" key="13">
    <source>
        <dbReference type="EMBL" id="KAF5898512.1"/>
    </source>
</evidence>
<dbReference type="GO" id="GO:0016712">
    <property type="term" value="F:oxidoreductase activity, acting on paired donors, with incorporation or reduction of molecular oxygen, reduced flavin or flavoprotein as one donor, and incorporation of one atom of oxygen"/>
    <property type="evidence" value="ECO:0007669"/>
    <property type="project" value="TreeGrafter"/>
</dbReference>
<dbReference type="InterPro" id="IPR002401">
    <property type="entry name" value="Cyt_P450_E_grp-I"/>
</dbReference>
<dbReference type="GO" id="GO:0020037">
    <property type="term" value="F:heme binding"/>
    <property type="evidence" value="ECO:0007669"/>
    <property type="project" value="InterPro"/>
</dbReference>
<evidence type="ECO:0000256" key="7">
    <source>
        <dbReference type="ARBA" id="ARBA00022824"/>
    </source>
</evidence>
<dbReference type="PRINTS" id="PR00463">
    <property type="entry name" value="EP450I"/>
</dbReference>
<dbReference type="InterPro" id="IPR001128">
    <property type="entry name" value="Cyt_P450"/>
</dbReference>
<dbReference type="SUPFAM" id="SSF48264">
    <property type="entry name" value="Cytochrome P450"/>
    <property type="match status" value="3"/>
</dbReference>
<dbReference type="PROSITE" id="PS00086">
    <property type="entry name" value="CYTOCHROME_P450"/>
    <property type="match status" value="1"/>
</dbReference>
<dbReference type="EMBL" id="QNUK01000197">
    <property type="protein sequence ID" value="KAF5898512.1"/>
    <property type="molecule type" value="Genomic_DNA"/>
</dbReference>
<evidence type="ECO:0000256" key="3">
    <source>
        <dbReference type="ARBA" id="ARBA00004586"/>
    </source>
</evidence>
<dbReference type="GO" id="GO:0005506">
    <property type="term" value="F:iron ion binding"/>
    <property type="evidence" value="ECO:0007669"/>
    <property type="project" value="InterPro"/>
</dbReference>
<proteinExistence type="inferred from homology"/>
<dbReference type="OrthoDB" id="1103324at2759"/>
<keyword evidence="8" id="KW-0492">Microsome</keyword>
<evidence type="ECO:0000256" key="5">
    <source>
        <dbReference type="ARBA" id="ARBA00022617"/>
    </source>
</evidence>
<evidence type="ECO:0000256" key="1">
    <source>
        <dbReference type="ARBA" id="ARBA00001971"/>
    </source>
</evidence>
<dbReference type="PANTHER" id="PTHR24300">
    <property type="entry name" value="CYTOCHROME P450 508A4-RELATED"/>
    <property type="match status" value="1"/>
</dbReference>
<dbReference type="FunFam" id="1.10.630.10:FF:000001">
    <property type="entry name" value="Cytochrome P450, family 2"/>
    <property type="match status" value="2"/>
</dbReference>
<keyword evidence="6" id="KW-0479">Metal-binding</keyword>
<keyword evidence="11" id="KW-0503">Monooxygenase</keyword>
<evidence type="ECO:0000256" key="6">
    <source>
        <dbReference type="ARBA" id="ARBA00022723"/>
    </source>
</evidence>
<comment type="subcellular location">
    <subcellularLocation>
        <location evidence="3">Endoplasmic reticulum membrane</location>
    </subcellularLocation>
    <subcellularLocation>
        <location evidence="2">Microsome membrane</location>
    </subcellularLocation>
</comment>
<accession>A0A8J4UII2</accession>
<dbReference type="AlphaFoldDB" id="A0A8J4UII2"/>